<dbReference type="Gene3D" id="1.20.144.10">
    <property type="entry name" value="Phosphatidic acid phosphatase type 2/haloperoxidase"/>
    <property type="match status" value="1"/>
</dbReference>
<dbReference type="Proteomes" id="UP001589688">
    <property type="component" value="Unassembled WGS sequence"/>
</dbReference>
<gene>
    <name evidence="3" type="ORF">ACFFK8_02785</name>
</gene>
<keyword evidence="1" id="KW-0472">Membrane</keyword>
<dbReference type="Pfam" id="PF01569">
    <property type="entry name" value="PAP2"/>
    <property type="match status" value="1"/>
</dbReference>
<evidence type="ECO:0000313" key="3">
    <source>
        <dbReference type="EMBL" id="MFB9896769.1"/>
    </source>
</evidence>
<dbReference type="EMBL" id="JBHLZF010000001">
    <property type="protein sequence ID" value="MFB9896769.1"/>
    <property type="molecule type" value="Genomic_DNA"/>
</dbReference>
<keyword evidence="1" id="KW-1133">Transmembrane helix</keyword>
<comment type="caution">
    <text evidence="3">The sequence shown here is derived from an EMBL/GenBank/DDBJ whole genome shotgun (WGS) entry which is preliminary data.</text>
</comment>
<evidence type="ECO:0000313" key="4">
    <source>
        <dbReference type="Proteomes" id="UP001589688"/>
    </source>
</evidence>
<organism evidence="3 4">
    <name type="scientific">Hallella seregens ATCC 51272</name>
    <dbReference type="NCBI Taxonomy" id="1336250"/>
    <lineage>
        <taxon>Bacteria</taxon>
        <taxon>Pseudomonadati</taxon>
        <taxon>Bacteroidota</taxon>
        <taxon>Bacteroidia</taxon>
        <taxon>Bacteroidales</taxon>
        <taxon>Prevotellaceae</taxon>
        <taxon>Hallella</taxon>
    </lineage>
</organism>
<feature type="transmembrane region" description="Helical" evidence="1">
    <location>
        <begin position="167"/>
        <end position="188"/>
    </location>
</feature>
<keyword evidence="4" id="KW-1185">Reference proteome</keyword>
<sequence>MIWEDLAALDRLILEGLNGSDSVLVDRLAMLLTSGLTWIPLYLALLYLVIKNNETMAQILLVVCCAGLCLLLAGGIDGGIVKPLVARPRPALDPVMKYSVRIVDGYRASGFSFFSAHAANTMSLAVFFSLLVRDRLFIAVMMLWSLVNCWTRLYLGVHYPSDILCGLLWGVLSGVASYAVFTHVYFRLTPKINYISSQYTRTGYSMADIDVVMMVVVGTLAAVQLAALATLPY</sequence>
<dbReference type="RefSeq" id="WP_005847592.1">
    <property type="nucleotide sequence ID" value="NZ_JADU01000009.1"/>
</dbReference>
<dbReference type="SUPFAM" id="SSF48317">
    <property type="entry name" value="Acid phosphatase/Vanadium-dependent haloperoxidase"/>
    <property type="match status" value="1"/>
</dbReference>
<dbReference type="SMART" id="SM00014">
    <property type="entry name" value="acidPPc"/>
    <property type="match status" value="1"/>
</dbReference>
<feature type="transmembrane region" description="Helical" evidence="1">
    <location>
        <begin position="209"/>
        <end position="231"/>
    </location>
</feature>
<dbReference type="PANTHER" id="PTHR14969">
    <property type="entry name" value="SPHINGOSINE-1-PHOSPHATE PHOSPHOHYDROLASE"/>
    <property type="match status" value="1"/>
</dbReference>
<feature type="transmembrane region" description="Helical" evidence="1">
    <location>
        <begin position="136"/>
        <end position="155"/>
    </location>
</feature>
<dbReference type="InterPro" id="IPR000326">
    <property type="entry name" value="PAP2/HPO"/>
</dbReference>
<dbReference type="PANTHER" id="PTHR14969:SF13">
    <property type="entry name" value="AT30094P"/>
    <property type="match status" value="1"/>
</dbReference>
<feature type="transmembrane region" description="Helical" evidence="1">
    <location>
        <begin position="28"/>
        <end position="50"/>
    </location>
</feature>
<protein>
    <submittedName>
        <fullName evidence="3">Phosphatase PAP2 family protein</fullName>
    </submittedName>
</protein>
<feature type="transmembrane region" description="Helical" evidence="1">
    <location>
        <begin position="57"/>
        <end position="76"/>
    </location>
</feature>
<feature type="transmembrane region" description="Helical" evidence="1">
    <location>
        <begin position="111"/>
        <end position="131"/>
    </location>
</feature>
<dbReference type="InterPro" id="IPR036938">
    <property type="entry name" value="PAP2/HPO_sf"/>
</dbReference>
<proteinExistence type="predicted"/>
<accession>A0ABV5ZJH6</accession>
<evidence type="ECO:0000256" key="1">
    <source>
        <dbReference type="SAM" id="Phobius"/>
    </source>
</evidence>
<reference evidence="3 4" key="1">
    <citation type="submission" date="2024-09" db="EMBL/GenBank/DDBJ databases">
        <authorList>
            <person name="Sun Q."/>
            <person name="Mori K."/>
        </authorList>
    </citation>
    <scope>NUCLEOTIDE SEQUENCE [LARGE SCALE GENOMIC DNA]</scope>
    <source>
        <strain evidence="3 4">ATCC 51272</strain>
    </source>
</reference>
<name>A0ABV5ZJH6_9BACT</name>
<keyword evidence="1" id="KW-0812">Transmembrane</keyword>
<feature type="domain" description="Phosphatidic acid phosphatase type 2/haloperoxidase" evidence="2">
    <location>
        <begin position="66"/>
        <end position="178"/>
    </location>
</feature>
<evidence type="ECO:0000259" key="2">
    <source>
        <dbReference type="SMART" id="SM00014"/>
    </source>
</evidence>